<gene>
    <name evidence="4" type="ORF">GXX24_05995</name>
</gene>
<dbReference type="Gene3D" id="3.30.1330.120">
    <property type="entry name" value="2-methylcitrate dehydratase PrpD"/>
    <property type="match status" value="1"/>
</dbReference>
<dbReference type="AlphaFoldDB" id="A0A832QWC2"/>
<dbReference type="PANTHER" id="PTHR16943">
    <property type="entry name" value="2-METHYLCITRATE DEHYDRATASE-RELATED"/>
    <property type="match status" value="1"/>
</dbReference>
<dbReference type="Gene3D" id="1.10.4100.10">
    <property type="entry name" value="2-methylcitrate dehydratase PrpD"/>
    <property type="match status" value="1"/>
</dbReference>
<dbReference type="InterPro" id="IPR045336">
    <property type="entry name" value="MmgE_PrpD_N"/>
</dbReference>
<dbReference type="InterPro" id="IPR036148">
    <property type="entry name" value="MmgE/PrpD_sf"/>
</dbReference>
<protein>
    <submittedName>
        <fullName evidence="4">MmgE/PrpD family protein</fullName>
    </submittedName>
</protein>
<dbReference type="PANTHER" id="PTHR16943:SF8">
    <property type="entry name" value="2-METHYLCITRATE DEHYDRATASE"/>
    <property type="match status" value="1"/>
</dbReference>
<reference evidence="4 5" key="1">
    <citation type="journal article" date="2020" name="Biotechnol. Biofuels">
        <title>New insights from the biogas microbiome by comprehensive genome-resolved metagenomics of nearly 1600 species originating from multiple anaerobic digesters.</title>
        <authorList>
            <person name="Campanaro S."/>
            <person name="Treu L."/>
            <person name="Rodriguez-R L.M."/>
            <person name="Kovalovszki A."/>
            <person name="Ziels R.M."/>
            <person name="Maus I."/>
            <person name="Zhu X."/>
            <person name="Kougias P.G."/>
            <person name="Basile A."/>
            <person name="Luo G."/>
            <person name="Schluter A."/>
            <person name="Konstantinidis K.T."/>
            <person name="Angelidaki I."/>
        </authorList>
    </citation>
    <scope>NUCLEOTIDE SEQUENCE [LARGE SCALE GENOMIC DNA]</scope>
    <source>
        <strain evidence="4">AS04akNAM_125</strain>
    </source>
</reference>
<comment type="similarity">
    <text evidence="1">Belongs to the PrpD family.</text>
</comment>
<dbReference type="InterPro" id="IPR042188">
    <property type="entry name" value="MmgE/PrpD_sf_2"/>
</dbReference>
<feature type="domain" description="MmgE/PrpD C-terminal" evidence="3">
    <location>
        <begin position="269"/>
        <end position="427"/>
    </location>
</feature>
<evidence type="ECO:0000313" key="4">
    <source>
        <dbReference type="EMBL" id="HHW33676.1"/>
    </source>
</evidence>
<dbReference type="InterPro" id="IPR005656">
    <property type="entry name" value="MmgE_PrpD"/>
</dbReference>
<proteinExistence type="inferred from homology"/>
<dbReference type="Proteomes" id="UP000580830">
    <property type="component" value="Unassembled WGS sequence"/>
</dbReference>
<evidence type="ECO:0000256" key="1">
    <source>
        <dbReference type="ARBA" id="ARBA00006174"/>
    </source>
</evidence>
<dbReference type="EMBL" id="DULP01000084">
    <property type="protein sequence ID" value="HHW33676.1"/>
    <property type="molecule type" value="Genomic_DNA"/>
</dbReference>
<evidence type="ECO:0000259" key="2">
    <source>
        <dbReference type="Pfam" id="PF03972"/>
    </source>
</evidence>
<sequence>MVDTAIQIIADFVSELAVKDIPEDVRGQARLCLLDTIGCMIAGANTEETTQVYNALAQTEGTGDSIIIGTSKRLSALGAMQCNAYSGDIFELNDLIGGHASIGIISAAIAAAELSNPVVEEFIRALVVGIETTARVYHAFYPHQKAMTDVGMVSVGLSSAVGAAATTAALMKHDPVTIMHALANSAALANWCPAEVIFGDGGTIKPMLFGALPALAGYRGAAFAAAGITGPKEILDGSRGYFATIATDWSSEVLASRDWHLRRPRRKLHACCGYIHSAFDALAMLAADPSFKVELVDSVSVEVPAFILPAIAKSSPPVSANDARFHIQYMLAHAMLGADAVIPAYSLDFRTHISRPEIRKAMAKINVSVNNELTHYHQSRTSVSFSTGSVVAVENTAPRGSAQRPLSVAELEEKFVSLAVPTFGKANAPAIWTDGMSLADDALIKPFLTRLSHRNEY</sequence>
<comment type="caution">
    <text evidence="4">The sequence shown here is derived from an EMBL/GenBank/DDBJ whole genome shotgun (WGS) entry which is preliminary data.</text>
</comment>
<organism evidence="4 5">
    <name type="scientific">Paracoccus solventivorans</name>
    <dbReference type="NCBI Taxonomy" id="53463"/>
    <lineage>
        <taxon>Bacteria</taxon>
        <taxon>Pseudomonadati</taxon>
        <taxon>Pseudomonadota</taxon>
        <taxon>Alphaproteobacteria</taxon>
        <taxon>Rhodobacterales</taxon>
        <taxon>Paracoccaceae</taxon>
        <taxon>Paracoccus</taxon>
    </lineage>
</organism>
<evidence type="ECO:0000259" key="3">
    <source>
        <dbReference type="Pfam" id="PF19305"/>
    </source>
</evidence>
<feature type="domain" description="MmgE/PrpD N-terminal" evidence="2">
    <location>
        <begin position="8"/>
        <end position="248"/>
    </location>
</feature>
<evidence type="ECO:0000313" key="5">
    <source>
        <dbReference type="Proteomes" id="UP000580830"/>
    </source>
</evidence>
<dbReference type="Pfam" id="PF03972">
    <property type="entry name" value="MmgE_PrpD_N"/>
    <property type="match status" value="1"/>
</dbReference>
<dbReference type="InterPro" id="IPR045337">
    <property type="entry name" value="MmgE_PrpD_C"/>
</dbReference>
<dbReference type="GO" id="GO:0016829">
    <property type="term" value="F:lyase activity"/>
    <property type="evidence" value="ECO:0007669"/>
    <property type="project" value="InterPro"/>
</dbReference>
<name>A0A832QWC2_9RHOB</name>
<dbReference type="SUPFAM" id="SSF103378">
    <property type="entry name" value="2-methylcitrate dehydratase PrpD"/>
    <property type="match status" value="1"/>
</dbReference>
<dbReference type="InterPro" id="IPR042183">
    <property type="entry name" value="MmgE/PrpD_sf_1"/>
</dbReference>
<accession>A0A832QWC2</accession>
<dbReference type="Pfam" id="PF19305">
    <property type="entry name" value="MmgE_PrpD_C"/>
    <property type="match status" value="1"/>
</dbReference>
<dbReference type="RefSeq" id="WP_303729766.1">
    <property type="nucleotide sequence ID" value="NZ_DULP01000084.1"/>
</dbReference>